<keyword evidence="2" id="KW-1133">Transmembrane helix</keyword>
<dbReference type="InterPro" id="IPR000719">
    <property type="entry name" value="Prot_kinase_dom"/>
</dbReference>
<gene>
    <name evidence="4" type="ORF">H696_01831</name>
</gene>
<protein>
    <submittedName>
        <fullName evidence="4">Serine/threonine protein kinase</fullName>
    </submittedName>
</protein>
<dbReference type="AlphaFoldDB" id="A0A058Z993"/>
<feature type="compositionally biased region" description="Pro residues" evidence="1">
    <location>
        <begin position="523"/>
        <end position="546"/>
    </location>
</feature>
<keyword evidence="2" id="KW-0812">Transmembrane</keyword>
<name>A0A058Z993_FONAL</name>
<dbReference type="RefSeq" id="XP_009494007.1">
    <property type="nucleotide sequence ID" value="XM_009495732.1"/>
</dbReference>
<dbReference type="Proteomes" id="UP000030693">
    <property type="component" value="Unassembled WGS sequence"/>
</dbReference>
<evidence type="ECO:0000259" key="3">
    <source>
        <dbReference type="PROSITE" id="PS50011"/>
    </source>
</evidence>
<dbReference type="SMART" id="SM00220">
    <property type="entry name" value="S_TKc"/>
    <property type="match status" value="1"/>
</dbReference>
<reference evidence="4" key="1">
    <citation type="submission" date="2013-04" db="EMBL/GenBank/DDBJ databases">
        <title>The Genome Sequence of Fonticula alba ATCC 38817.</title>
        <authorList>
            <consortium name="The Broad Institute Genomics Platform"/>
            <person name="Russ C."/>
            <person name="Cuomo C."/>
            <person name="Burger G."/>
            <person name="Gray M.W."/>
            <person name="Holland P.W.H."/>
            <person name="King N."/>
            <person name="Lang F.B.F."/>
            <person name="Roger A.J."/>
            <person name="Ruiz-Trillo I."/>
            <person name="Brown M."/>
            <person name="Walker B."/>
            <person name="Young S."/>
            <person name="Zeng Q."/>
            <person name="Gargeya S."/>
            <person name="Fitzgerald M."/>
            <person name="Haas B."/>
            <person name="Abouelleil A."/>
            <person name="Allen A.W."/>
            <person name="Alvarado L."/>
            <person name="Arachchi H.M."/>
            <person name="Berlin A.M."/>
            <person name="Chapman S.B."/>
            <person name="Gainer-Dewar J."/>
            <person name="Goldberg J."/>
            <person name="Griggs A."/>
            <person name="Gujja S."/>
            <person name="Hansen M."/>
            <person name="Howarth C."/>
            <person name="Imamovic A."/>
            <person name="Ireland A."/>
            <person name="Larimer J."/>
            <person name="McCowan C."/>
            <person name="Murphy C."/>
            <person name="Pearson M."/>
            <person name="Poon T.W."/>
            <person name="Priest M."/>
            <person name="Roberts A."/>
            <person name="Saif S."/>
            <person name="Shea T."/>
            <person name="Sisk P."/>
            <person name="Sykes S."/>
            <person name="Wortman J."/>
            <person name="Nusbaum C."/>
            <person name="Birren B."/>
        </authorList>
    </citation>
    <scope>NUCLEOTIDE SEQUENCE [LARGE SCALE GENOMIC DNA]</scope>
    <source>
        <strain evidence="4">ATCC 38817</strain>
    </source>
</reference>
<evidence type="ECO:0000313" key="5">
    <source>
        <dbReference type="Proteomes" id="UP000030693"/>
    </source>
</evidence>
<proteinExistence type="predicted"/>
<feature type="region of interest" description="Disordered" evidence="1">
    <location>
        <begin position="464"/>
        <end position="560"/>
    </location>
</feature>
<feature type="region of interest" description="Disordered" evidence="1">
    <location>
        <begin position="385"/>
        <end position="421"/>
    </location>
</feature>
<dbReference type="InterPro" id="IPR011009">
    <property type="entry name" value="Kinase-like_dom_sf"/>
</dbReference>
<keyword evidence="4" id="KW-0808">Transferase</keyword>
<evidence type="ECO:0000256" key="1">
    <source>
        <dbReference type="SAM" id="MobiDB-lite"/>
    </source>
</evidence>
<organism evidence="4">
    <name type="scientific">Fonticula alba</name>
    <name type="common">Slime mold</name>
    <dbReference type="NCBI Taxonomy" id="691883"/>
    <lineage>
        <taxon>Eukaryota</taxon>
        <taxon>Rotosphaerida</taxon>
        <taxon>Fonticulaceae</taxon>
        <taxon>Fonticula</taxon>
    </lineage>
</organism>
<feature type="transmembrane region" description="Helical" evidence="2">
    <location>
        <begin position="12"/>
        <end position="31"/>
    </location>
</feature>
<feature type="domain" description="Protein kinase" evidence="3">
    <location>
        <begin position="59"/>
        <end position="350"/>
    </location>
</feature>
<evidence type="ECO:0000313" key="4">
    <source>
        <dbReference type="EMBL" id="KCV70884.1"/>
    </source>
</evidence>
<evidence type="ECO:0000256" key="2">
    <source>
        <dbReference type="SAM" id="Phobius"/>
    </source>
</evidence>
<dbReference type="SUPFAM" id="SSF56112">
    <property type="entry name" value="Protein kinase-like (PK-like)"/>
    <property type="match status" value="1"/>
</dbReference>
<dbReference type="GO" id="GO:0004674">
    <property type="term" value="F:protein serine/threonine kinase activity"/>
    <property type="evidence" value="ECO:0007669"/>
    <property type="project" value="UniProtKB-KW"/>
</dbReference>
<sequence length="560" mass="60118">MDDSLLSGSELVLLIIALVVAGLISCCRYMCSRKSKKADSLRSYLKELKKFGEPKYKYNKDFETVGSFSFTYDDTSIFVPGRKFYDSKLYTRSSSDYVFLRIHRIHTGDNAFACKNFRREMTIAQQLRDSPRFMRVLGFSSPVPMVIYEYLPMTLAAFVASPGVLPFFDAFCLFRDVCMALFEINRMGHCFGALSDEFVWIKPAPAGSPSPWMAVLGSFHLAMDAKTSMLASHILSDCPRLFIAPEVHAAAEAGFNVSGKDFFYSDIFSLGTVGATLLQRSVPFHDSSLEVATASIKSSIEIVFPLPEAEAHMHIPHGFLAELLNKCRLADPNLRPDLMTVLTEVARIFATPPLDRLSPEDFRQAPDGSLFSVVIESYHREPVVSLAPTPEKPDDMVDSPGLSRVTFADPPHDEHHGLPYDPEAYPMGEVVHSPSGPGPNAYIPMPTVPGGSAPAFAPYPPPGGAAPYPPAGGAAPYPPAGGAAPYSPPGDAAPYPAPGGAAPYPAPGGAAPYSPPSTDASSSPPPSADGPSSPPPPENITYPPPDDSGSPPGDAPHSPH</sequence>
<dbReference type="EMBL" id="KB932203">
    <property type="protein sequence ID" value="KCV70884.1"/>
    <property type="molecule type" value="Genomic_DNA"/>
</dbReference>
<dbReference type="PROSITE" id="PS50011">
    <property type="entry name" value="PROTEIN_KINASE_DOM"/>
    <property type="match status" value="1"/>
</dbReference>
<keyword evidence="2" id="KW-0472">Membrane</keyword>
<dbReference type="GO" id="GO:0005524">
    <property type="term" value="F:ATP binding"/>
    <property type="evidence" value="ECO:0007669"/>
    <property type="project" value="InterPro"/>
</dbReference>
<feature type="compositionally biased region" description="Low complexity" evidence="1">
    <location>
        <begin position="547"/>
        <end position="560"/>
    </location>
</feature>
<keyword evidence="4" id="KW-0723">Serine/threonine-protein kinase</keyword>
<accession>A0A058Z993</accession>
<dbReference type="GeneID" id="20526556"/>
<feature type="compositionally biased region" description="Low complexity" evidence="1">
    <location>
        <begin position="471"/>
        <end position="522"/>
    </location>
</feature>
<keyword evidence="5" id="KW-1185">Reference proteome</keyword>
<dbReference type="Gene3D" id="1.10.510.10">
    <property type="entry name" value="Transferase(Phosphotransferase) domain 1"/>
    <property type="match status" value="1"/>
</dbReference>
<keyword evidence="4" id="KW-0418">Kinase</keyword>